<dbReference type="GO" id="GO:0016652">
    <property type="term" value="F:oxidoreductase activity, acting on NAD(P)H as acceptor"/>
    <property type="evidence" value="ECO:0007669"/>
    <property type="project" value="UniProtKB-UniRule"/>
</dbReference>
<dbReference type="GO" id="GO:0010181">
    <property type="term" value="F:FMN binding"/>
    <property type="evidence" value="ECO:0007669"/>
    <property type="project" value="UniProtKB-UniRule"/>
</dbReference>
<dbReference type="eggNOG" id="COG1182">
    <property type="taxonomic scope" value="Bacteria"/>
</dbReference>
<dbReference type="AlphaFoldDB" id="A0A078LRN8"/>
<protein>
    <recommendedName>
        <fullName evidence="6">FMN dependent NADH:quinone oxidoreductase</fullName>
        <ecNumber evidence="6">1.6.5.-</ecNumber>
    </recommendedName>
    <alternativeName>
        <fullName evidence="6">Azo-dye reductase</fullName>
    </alternativeName>
    <alternativeName>
        <fullName evidence="6">FMN-dependent NADH-azo compound oxidoreductase</fullName>
    </alternativeName>
    <alternativeName>
        <fullName evidence="6">FMN-dependent NADH-azoreductase</fullName>
        <ecNumber evidence="6">1.7.1.17</ecNumber>
    </alternativeName>
</protein>
<evidence type="ECO:0000256" key="2">
    <source>
        <dbReference type="ARBA" id="ARBA00022643"/>
    </source>
</evidence>
<dbReference type="InterPro" id="IPR023048">
    <property type="entry name" value="NADH:quinone_OxRdtase_FMN_depd"/>
</dbReference>
<comment type="cofactor">
    <cofactor evidence="6">
        <name>FMN</name>
        <dbReference type="ChEBI" id="CHEBI:58210"/>
    </cofactor>
    <text evidence="6">Binds 1 FMN per subunit.</text>
</comment>
<keyword evidence="3 6" id="KW-0560">Oxidoreductase</keyword>
<keyword evidence="1 6" id="KW-0285">Flavoprotein</keyword>
<dbReference type="PANTHER" id="PTHR43741">
    <property type="entry name" value="FMN-DEPENDENT NADH-AZOREDUCTASE 1"/>
    <property type="match status" value="1"/>
</dbReference>
<comment type="function">
    <text evidence="6">Also exhibits azoreductase activity. Catalyzes the reductive cleavage of the azo bond in aromatic azo compounds to the corresponding amines.</text>
</comment>
<feature type="binding site" evidence="6">
    <location>
        <begin position="23"/>
        <end position="25"/>
    </location>
    <ligand>
        <name>FMN</name>
        <dbReference type="ChEBI" id="CHEBI:58210"/>
    </ligand>
</feature>
<comment type="catalytic activity">
    <reaction evidence="5">
        <text>N,N-dimethyl-1,4-phenylenediamine + anthranilate + 2 NAD(+) = 2-(4-dimethylaminophenyl)diazenylbenzoate + 2 NADH + 2 H(+)</text>
        <dbReference type="Rhea" id="RHEA:55872"/>
        <dbReference type="ChEBI" id="CHEBI:15378"/>
        <dbReference type="ChEBI" id="CHEBI:15783"/>
        <dbReference type="ChEBI" id="CHEBI:16567"/>
        <dbReference type="ChEBI" id="CHEBI:57540"/>
        <dbReference type="ChEBI" id="CHEBI:57945"/>
        <dbReference type="ChEBI" id="CHEBI:71579"/>
        <dbReference type="EC" id="1.7.1.17"/>
    </reaction>
    <physiologicalReaction direction="right-to-left" evidence="5">
        <dbReference type="Rhea" id="RHEA:55874"/>
    </physiologicalReaction>
</comment>
<keyword evidence="4 6" id="KW-0520">NAD</keyword>
<proteinExistence type="inferred from homology"/>
<evidence type="ECO:0000256" key="3">
    <source>
        <dbReference type="ARBA" id="ARBA00023002"/>
    </source>
</evidence>
<comment type="catalytic activity">
    <reaction evidence="6">
        <text>2 a quinone + NADH + H(+) = 2 a 1,4-benzosemiquinone + NAD(+)</text>
        <dbReference type="Rhea" id="RHEA:65952"/>
        <dbReference type="ChEBI" id="CHEBI:15378"/>
        <dbReference type="ChEBI" id="CHEBI:57540"/>
        <dbReference type="ChEBI" id="CHEBI:57945"/>
        <dbReference type="ChEBI" id="CHEBI:132124"/>
        <dbReference type="ChEBI" id="CHEBI:134225"/>
    </reaction>
</comment>
<dbReference type="EC" id="1.6.5.-" evidence="6"/>
<feature type="domain" description="Flavodoxin-like fold" evidence="7">
    <location>
        <begin position="18"/>
        <end position="216"/>
    </location>
</feature>
<evidence type="ECO:0000259" key="7">
    <source>
        <dbReference type="Pfam" id="PF02525"/>
    </source>
</evidence>
<dbReference type="InterPro" id="IPR029039">
    <property type="entry name" value="Flavoprotein-like_sf"/>
</dbReference>
<evidence type="ECO:0000256" key="5">
    <source>
        <dbReference type="ARBA" id="ARBA00048542"/>
    </source>
</evidence>
<keyword evidence="2 6" id="KW-0288">FMN</keyword>
<dbReference type="Proteomes" id="UP000053902">
    <property type="component" value="Unassembled WGS sequence"/>
</dbReference>
<dbReference type="PANTHER" id="PTHR43741:SF2">
    <property type="entry name" value="FMN-DEPENDENT NADH:QUINONE OXIDOREDUCTASE"/>
    <property type="match status" value="1"/>
</dbReference>
<comment type="subunit">
    <text evidence="6">Homodimer.</text>
</comment>
<comment type="function">
    <text evidence="6">Quinone reductase that provides resistance to thiol-specific stress caused by electrophilic quinones.</text>
</comment>
<evidence type="ECO:0000256" key="1">
    <source>
        <dbReference type="ARBA" id="ARBA00022630"/>
    </source>
</evidence>
<dbReference type="GO" id="GO:0016655">
    <property type="term" value="F:oxidoreductase activity, acting on NAD(P)H, quinone or similar compound as acceptor"/>
    <property type="evidence" value="ECO:0007669"/>
    <property type="project" value="InterPro"/>
</dbReference>
<dbReference type="RefSeq" id="WP_037022833.1">
    <property type="nucleotide sequence ID" value="NZ_CCSF01000001.1"/>
</dbReference>
<dbReference type="SUPFAM" id="SSF52218">
    <property type="entry name" value="Flavoproteins"/>
    <property type="match status" value="1"/>
</dbReference>
<dbReference type="STRING" id="1499686.BN1079_01062"/>
<name>A0A078LRN8_9PSED</name>
<evidence type="ECO:0000313" key="8">
    <source>
        <dbReference type="EMBL" id="CDZ93764.1"/>
    </source>
</evidence>
<dbReference type="InterPro" id="IPR003680">
    <property type="entry name" value="Flavodoxin_fold"/>
</dbReference>
<keyword evidence="9" id="KW-1185">Reference proteome</keyword>
<dbReference type="OrthoDB" id="9787136at2"/>
<comment type="similarity">
    <text evidence="6">Belongs to the azoreductase type 1 family.</text>
</comment>
<dbReference type="Gene3D" id="3.40.50.360">
    <property type="match status" value="1"/>
</dbReference>
<dbReference type="EC" id="1.7.1.17" evidence="6"/>
<organism evidence="8 9">
    <name type="scientific">Pseudomonas saudiphocaensis</name>
    <dbReference type="NCBI Taxonomy" id="1499686"/>
    <lineage>
        <taxon>Bacteria</taxon>
        <taxon>Pseudomonadati</taxon>
        <taxon>Pseudomonadota</taxon>
        <taxon>Gammaproteobacteria</taxon>
        <taxon>Pseudomonadales</taxon>
        <taxon>Pseudomonadaceae</taxon>
        <taxon>Pseudomonas</taxon>
    </lineage>
</organism>
<dbReference type="EMBL" id="CCSF01000001">
    <property type="protein sequence ID" value="CDZ93764.1"/>
    <property type="molecule type" value="Genomic_DNA"/>
</dbReference>
<evidence type="ECO:0000256" key="6">
    <source>
        <dbReference type="HAMAP-Rule" id="MF_01216"/>
    </source>
</evidence>
<comment type="caution">
    <text evidence="6">Lacks conserved residue(s) required for the propagation of feature annotation.</text>
</comment>
<evidence type="ECO:0000313" key="9">
    <source>
        <dbReference type="Proteomes" id="UP000053902"/>
    </source>
</evidence>
<dbReference type="InterPro" id="IPR050104">
    <property type="entry name" value="FMN-dep_NADH:Q_OxRdtase_AzoR1"/>
</dbReference>
<sequence>MTHLLQLDASARPGLAGQDAHGSHSRNLSHRFVSQWLARRPQDSLTYGDIGQNPPSYVTHDWIASAFTPEERREPWMHDALAESDLLVDELLAADVLVIGTPLYNFGMPAQLKAWVDQVVRLNRTVGIDETLLPNDPYLPLLGDRPRHAVILTARGGIGFGPGGEMAHMNHLEPNLVTALNFIGITRIHQIAIEGQETGGEVLAASVAQALQQVDALVAELQSKIPGAAAKAIPETQAETV</sequence>
<gene>
    <name evidence="6" type="primary">azoR</name>
    <name evidence="8" type="ORF">BN1079_01062</name>
</gene>
<accession>A0A078LRN8</accession>
<reference evidence="8 9" key="1">
    <citation type="submission" date="2014-07" db="EMBL/GenBank/DDBJ databases">
        <authorList>
            <person name="Urmite Genomes Urmite Genomes"/>
        </authorList>
    </citation>
    <scope>NUCLEOTIDE SEQUENCE [LARGE SCALE GENOMIC DNA]</scope>
    <source>
        <strain evidence="8 9">20_BN</strain>
    </source>
</reference>
<dbReference type="HOGENOM" id="CLU_088964_0_3_6"/>
<dbReference type="HAMAP" id="MF_01216">
    <property type="entry name" value="Azoreductase_type1"/>
    <property type="match status" value="1"/>
</dbReference>
<dbReference type="Pfam" id="PF02525">
    <property type="entry name" value="Flavodoxin_2"/>
    <property type="match status" value="1"/>
</dbReference>
<feature type="binding site" evidence="6">
    <location>
        <position position="10"/>
    </location>
    <ligand>
        <name>FMN</name>
        <dbReference type="ChEBI" id="CHEBI:58210"/>
    </ligand>
</feature>
<dbReference type="GO" id="GO:0009055">
    <property type="term" value="F:electron transfer activity"/>
    <property type="evidence" value="ECO:0007669"/>
    <property type="project" value="UniProtKB-UniRule"/>
</dbReference>
<evidence type="ECO:0000256" key="4">
    <source>
        <dbReference type="ARBA" id="ARBA00023027"/>
    </source>
</evidence>